<dbReference type="OrthoDB" id="3990054at2759"/>
<evidence type="ECO:0000256" key="5">
    <source>
        <dbReference type="ARBA" id="ARBA00023098"/>
    </source>
</evidence>
<protein>
    <recommendedName>
        <fullName evidence="11">Seipin</fullName>
    </recommendedName>
</protein>
<feature type="region of interest" description="Disordered" evidence="7">
    <location>
        <begin position="191"/>
        <end position="299"/>
    </location>
</feature>
<comment type="subcellular location">
    <subcellularLocation>
        <location evidence="1">Endoplasmic reticulum membrane</location>
        <topology evidence="1">Multi-pass membrane protein</topology>
    </subcellularLocation>
</comment>
<dbReference type="GO" id="GO:0006629">
    <property type="term" value="P:lipid metabolic process"/>
    <property type="evidence" value="ECO:0007669"/>
    <property type="project" value="UniProtKB-KW"/>
</dbReference>
<evidence type="ECO:0000256" key="7">
    <source>
        <dbReference type="SAM" id="MobiDB-lite"/>
    </source>
</evidence>
<accession>A0A2C5Z1G4</accession>
<evidence type="ECO:0000256" key="1">
    <source>
        <dbReference type="ARBA" id="ARBA00004477"/>
    </source>
</evidence>
<evidence type="ECO:0000256" key="6">
    <source>
        <dbReference type="ARBA" id="ARBA00023136"/>
    </source>
</evidence>
<sequence length="299" mass="33560">MVKRQQEYDVSVSLTMPRSRANTERGNFMIDLYLLASEAGDALDMDARTFATSRQRMERHPVLFSSRRMALVPFVDPMVSLAKRVLFLVYHMLVPSSQTIDLTIMLGERVLFPKGSPLPGSAYIEVEAGQDIHIYTAALTMTAQLRGLRWLMFYYRLPTFVLFASMFWMLEVLSMACAWAMFGAFRGDSIKSQDSDQDDGDSKESGWSQPLTFPSYGRQPPLKYEPAVKDEMDDDDHDHDLGSRLKTEEPGGDADDEGDVHESHQAGLGKHIQDSGLGTSYSEEGGSSVRRRASRGLHD</sequence>
<evidence type="ECO:0008006" key="11">
    <source>
        <dbReference type="Google" id="ProtNLM"/>
    </source>
</evidence>
<dbReference type="CDD" id="cd23995">
    <property type="entry name" value="Seipin_BSCL2_like"/>
    <property type="match status" value="1"/>
</dbReference>
<gene>
    <name evidence="9" type="ORF">CDD82_5458</name>
</gene>
<keyword evidence="3" id="KW-0256">Endoplasmic reticulum</keyword>
<keyword evidence="2 8" id="KW-0812">Transmembrane</keyword>
<evidence type="ECO:0000256" key="2">
    <source>
        <dbReference type="ARBA" id="ARBA00022692"/>
    </source>
</evidence>
<feature type="transmembrane region" description="Helical" evidence="8">
    <location>
        <begin position="160"/>
        <end position="182"/>
    </location>
</feature>
<keyword evidence="6 8" id="KW-0472">Membrane</keyword>
<proteinExistence type="predicted"/>
<feature type="compositionally biased region" description="Basic residues" evidence="7">
    <location>
        <begin position="289"/>
        <end position="299"/>
    </location>
</feature>
<name>A0A2C5Z1G4_9HYPO</name>
<dbReference type="AlphaFoldDB" id="A0A2C5Z1G4"/>
<keyword evidence="4 8" id="KW-1133">Transmembrane helix</keyword>
<dbReference type="InterPro" id="IPR009617">
    <property type="entry name" value="Seipin"/>
</dbReference>
<keyword evidence="10" id="KW-1185">Reference proteome</keyword>
<keyword evidence="5" id="KW-0443">Lipid metabolism</keyword>
<reference evidence="9 10" key="1">
    <citation type="submission" date="2017-06" db="EMBL/GenBank/DDBJ databases">
        <title>Ant-infecting Ophiocordyceps genomes reveal a high diversity of potential behavioral manipulation genes and a possible major role for enterotoxins.</title>
        <authorList>
            <person name="De Bekker C."/>
            <person name="Evans H.C."/>
            <person name="Brachmann A."/>
            <person name="Hughes D.P."/>
        </authorList>
    </citation>
    <scope>NUCLEOTIDE SEQUENCE [LARGE SCALE GENOMIC DNA]</scope>
    <source>
        <strain evidence="9 10">1348a</strain>
    </source>
</reference>
<evidence type="ECO:0000256" key="8">
    <source>
        <dbReference type="SAM" id="Phobius"/>
    </source>
</evidence>
<dbReference type="Pfam" id="PF06775">
    <property type="entry name" value="Seipin"/>
    <property type="match status" value="1"/>
</dbReference>
<evidence type="ECO:0000313" key="10">
    <source>
        <dbReference type="Proteomes" id="UP000224854"/>
    </source>
</evidence>
<evidence type="ECO:0000313" key="9">
    <source>
        <dbReference type="EMBL" id="PHH73492.1"/>
    </source>
</evidence>
<dbReference type="PANTHER" id="PTHR21212:SF0">
    <property type="entry name" value="SEIPIN"/>
    <property type="match status" value="1"/>
</dbReference>
<dbReference type="GO" id="GO:0140042">
    <property type="term" value="P:lipid droplet formation"/>
    <property type="evidence" value="ECO:0007669"/>
    <property type="project" value="UniProtKB-ARBA"/>
</dbReference>
<dbReference type="GO" id="GO:0005789">
    <property type="term" value="C:endoplasmic reticulum membrane"/>
    <property type="evidence" value="ECO:0007669"/>
    <property type="project" value="UniProtKB-SubCell"/>
</dbReference>
<dbReference type="Proteomes" id="UP000224854">
    <property type="component" value="Unassembled WGS sequence"/>
</dbReference>
<comment type="caution">
    <text evidence="9">The sequence shown here is derived from an EMBL/GenBank/DDBJ whole genome shotgun (WGS) entry which is preliminary data.</text>
</comment>
<feature type="compositionally biased region" description="Acidic residues" evidence="7">
    <location>
        <begin position="250"/>
        <end position="259"/>
    </location>
</feature>
<evidence type="ECO:0000256" key="3">
    <source>
        <dbReference type="ARBA" id="ARBA00022824"/>
    </source>
</evidence>
<feature type="compositionally biased region" description="Basic and acidic residues" evidence="7">
    <location>
        <begin position="238"/>
        <end position="249"/>
    </location>
</feature>
<dbReference type="EMBL" id="NJEU01000500">
    <property type="protein sequence ID" value="PHH73492.1"/>
    <property type="molecule type" value="Genomic_DNA"/>
</dbReference>
<organism evidence="9 10">
    <name type="scientific">Ophiocordyceps australis</name>
    <dbReference type="NCBI Taxonomy" id="1399860"/>
    <lineage>
        <taxon>Eukaryota</taxon>
        <taxon>Fungi</taxon>
        <taxon>Dikarya</taxon>
        <taxon>Ascomycota</taxon>
        <taxon>Pezizomycotina</taxon>
        <taxon>Sordariomycetes</taxon>
        <taxon>Hypocreomycetidae</taxon>
        <taxon>Hypocreales</taxon>
        <taxon>Ophiocordycipitaceae</taxon>
        <taxon>Ophiocordyceps</taxon>
    </lineage>
</organism>
<feature type="compositionally biased region" description="Basic and acidic residues" evidence="7">
    <location>
        <begin position="191"/>
        <end position="204"/>
    </location>
</feature>
<evidence type="ECO:0000256" key="4">
    <source>
        <dbReference type="ARBA" id="ARBA00022989"/>
    </source>
</evidence>
<dbReference type="PANTHER" id="PTHR21212">
    <property type="entry name" value="BERNARDINELLI-SEIP CONGENITAL LIPODYSTROPHY 2 HOMOLOG BSCL2 PROTEIN"/>
    <property type="match status" value="1"/>
</dbReference>